<keyword evidence="8" id="KW-0433">Leucine-rich repeat</keyword>
<keyword evidence="5" id="KW-1003">Cell membrane</keyword>
<evidence type="ECO:0000256" key="12">
    <source>
        <dbReference type="ARBA" id="ARBA00022737"/>
    </source>
</evidence>
<dbReference type="InterPro" id="IPR017441">
    <property type="entry name" value="Protein_kinase_ATP_BS"/>
</dbReference>
<evidence type="ECO:0000256" key="17">
    <source>
        <dbReference type="ARBA" id="ARBA00023136"/>
    </source>
</evidence>
<dbReference type="InterPro" id="IPR008271">
    <property type="entry name" value="Ser/Thr_kinase_AS"/>
</dbReference>
<keyword evidence="7" id="KW-0597">Phosphoprotein</keyword>
<feature type="binding site" evidence="22">
    <location>
        <position position="824"/>
    </location>
    <ligand>
        <name>ATP</name>
        <dbReference type="ChEBI" id="CHEBI:30616"/>
    </ligand>
</feature>
<evidence type="ECO:0000313" key="26">
    <source>
        <dbReference type="EMBL" id="PSS28947.1"/>
    </source>
</evidence>
<reference evidence="26 27" key="1">
    <citation type="submission" date="2017-07" db="EMBL/GenBank/DDBJ databases">
        <title>An improved, manually edited Actinidia chinensis var. chinensis (kiwifruit) genome highlights the challenges associated with draft genomes and gene prediction in plants.</title>
        <authorList>
            <person name="Pilkington S."/>
            <person name="Crowhurst R."/>
            <person name="Hilario E."/>
            <person name="Nardozza S."/>
            <person name="Fraser L."/>
            <person name="Peng Y."/>
            <person name="Gunaseelan K."/>
            <person name="Simpson R."/>
            <person name="Tahir J."/>
            <person name="Deroles S."/>
            <person name="Templeton K."/>
            <person name="Luo Z."/>
            <person name="Davy M."/>
            <person name="Cheng C."/>
            <person name="Mcneilage M."/>
            <person name="Scaglione D."/>
            <person name="Liu Y."/>
            <person name="Zhang Q."/>
            <person name="Datson P."/>
            <person name="De Silva N."/>
            <person name="Gardiner S."/>
            <person name="Bassett H."/>
            <person name="Chagne D."/>
            <person name="Mccallum J."/>
            <person name="Dzierzon H."/>
            <person name="Deng C."/>
            <person name="Wang Y.-Y."/>
            <person name="Barron N."/>
            <person name="Manako K."/>
            <person name="Bowen J."/>
            <person name="Foster T."/>
            <person name="Erridge Z."/>
            <person name="Tiffin H."/>
            <person name="Waite C."/>
            <person name="Davies K."/>
            <person name="Grierson E."/>
            <person name="Laing W."/>
            <person name="Kirk R."/>
            <person name="Chen X."/>
            <person name="Wood M."/>
            <person name="Montefiori M."/>
            <person name="Brummell D."/>
            <person name="Schwinn K."/>
            <person name="Catanach A."/>
            <person name="Fullerton C."/>
            <person name="Li D."/>
            <person name="Meiyalaghan S."/>
            <person name="Nieuwenhuizen N."/>
            <person name="Read N."/>
            <person name="Prakash R."/>
            <person name="Hunter D."/>
            <person name="Zhang H."/>
            <person name="Mckenzie M."/>
            <person name="Knabel M."/>
            <person name="Harris A."/>
            <person name="Allan A."/>
            <person name="Chen A."/>
            <person name="Janssen B."/>
            <person name="Plunkett B."/>
            <person name="Dwamena C."/>
            <person name="Voogd C."/>
            <person name="Leif D."/>
            <person name="Lafferty D."/>
            <person name="Souleyre E."/>
            <person name="Varkonyi-Gasic E."/>
            <person name="Gambi F."/>
            <person name="Hanley J."/>
            <person name="Yao J.-L."/>
            <person name="Cheung J."/>
            <person name="David K."/>
            <person name="Warren B."/>
            <person name="Marsh K."/>
            <person name="Snowden K."/>
            <person name="Lin-Wang K."/>
            <person name="Brian L."/>
            <person name="Martinez-Sanchez M."/>
            <person name="Wang M."/>
            <person name="Ileperuma N."/>
            <person name="Macnee N."/>
            <person name="Campin R."/>
            <person name="Mcatee P."/>
            <person name="Drummond R."/>
            <person name="Espley R."/>
            <person name="Ireland H."/>
            <person name="Wu R."/>
            <person name="Atkinson R."/>
            <person name="Karunairetnam S."/>
            <person name="Bulley S."/>
            <person name="Chunkath S."/>
            <person name="Hanley Z."/>
            <person name="Storey R."/>
            <person name="Thrimawithana A."/>
            <person name="Thomson S."/>
            <person name="David C."/>
            <person name="Testolin R."/>
        </authorList>
    </citation>
    <scope>NUCLEOTIDE SEQUENCE [LARGE SCALE GENOMIC DNA]</scope>
    <source>
        <strain evidence="27">cv. Red5</strain>
        <tissue evidence="26">Young leaf</tissue>
    </source>
</reference>
<evidence type="ECO:0000256" key="10">
    <source>
        <dbReference type="ARBA" id="ARBA00022692"/>
    </source>
</evidence>
<dbReference type="GO" id="GO:0048508">
    <property type="term" value="P:embryonic meristem development"/>
    <property type="evidence" value="ECO:0007669"/>
    <property type="project" value="UniProtKB-ARBA"/>
</dbReference>
<organism evidence="26 27">
    <name type="scientific">Actinidia chinensis var. chinensis</name>
    <name type="common">Chinese soft-hair kiwi</name>
    <dbReference type="NCBI Taxonomy" id="1590841"/>
    <lineage>
        <taxon>Eukaryota</taxon>
        <taxon>Viridiplantae</taxon>
        <taxon>Streptophyta</taxon>
        <taxon>Embryophyta</taxon>
        <taxon>Tracheophyta</taxon>
        <taxon>Spermatophyta</taxon>
        <taxon>Magnoliopsida</taxon>
        <taxon>eudicotyledons</taxon>
        <taxon>Gunneridae</taxon>
        <taxon>Pentapetalae</taxon>
        <taxon>asterids</taxon>
        <taxon>Ericales</taxon>
        <taxon>Actinidiaceae</taxon>
        <taxon>Actinidia</taxon>
    </lineage>
</organism>
<dbReference type="Pfam" id="PF13855">
    <property type="entry name" value="LRR_8"/>
    <property type="match status" value="1"/>
</dbReference>
<dbReference type="PROSITE" id="PS50011">
    <property type="entry name" value="PROTEIN_KINASE_DOM"/>
    <property type="match status" value="1"/>
</dbReference>
<keyword evidence="6" id="KW-0723">Serine/threonine-protein kinase</keyword>
<dbReference type="GO" id="GO:0009945">
    <property type="term" value="P:radial axis specification"/>
    <property type="evidence" value="ECO:0007669"/>
    <property type="project" value="UniProtKB-ARBA"/>
</dbReference>
<gene>
    <name evidence="26" type="ORF">CEY00_Acc06407</name>
</gene>
<keyword evidence="27" id="KW-1185">Reference proteome</keyword>
<dbReference type="Pfam" id="PF00069">
    <property type="entry name" value="Pkinase"/>
    <property type="match status" value="1"/>
</dbReference>
<comment type="caution">
    <text evidence="26">The sequence shown here is derived from an EMBL/GenBank/DDBJ whole genome shotgun (WGS) entry which is preliminary data.</text>
</comment>
<dbReference type="GO" id="GO:0005886">
    <property type="term" value="C:plasma membrane"/>
    <property type="evidence" value="ECO:0007669"/>
    <property type="project" value="UniProtKB-SubCell"/>
</dbReference>
<evidence type="ECO:0000313" key="27">
    <source>
        <dbReference type="Proteomes" id="UP000241394"/>
    </source>
</evidence>
<dbReference type="STRING" id="1590841.A0A2R6RG05"/>
<feature type="domain" description="Protein kinase" evidence="25">
    <location>
        <begin position="796"/>
        <end position="1070"/>
    </location>
</feature>
<evidence type="ECO:0000256" key="9">
    <source>
        <dbReference type="ARBA" id="ARBA00022679"/>
    </source>
</evidence>
<comment type="subcellular location">
    <subcellularLocation>
        <location evidence="1">Cell membrane</location>
        <topology evidence="1">Single-pass type I membrane protein</topology>
    </subcellularLocation>
</comment>
<dbReference type="InterPro" id="IPR032675">
    <property type="entry name" value="LRR_dom_sf"/>
</dbReference>
<evidence type="ECO:0000256" key="3">
    <source>
        <dbReference type="ARBA" id="ARBA00012513"/>
    </source>
</evidence>
<keyword evidence="10 23" id="KW-0812">Transmembrane</keyword>
<dbReference type="PROSITE" id="PS00108">
    <property type="entry name" value="PROTEIN_KINASE_ST"/>
    <property type="match status" value="1"/>
</dbReference>
<dbReference type="GO" id="GO:0009942">
    <property type="term" value="P:longitudinal axis specification"/>
    <property type="evidence" value="ECO:0007669"/>
    <property type="project" value="UniProtKB-ARBA"/>
</dbReference>
<dbReference type="InterPro" id="IPR003591">
    <property type="entry name" value="Leu-rich_rpt_typical-subtyp"/>
</dbReference>
<evidence type="ECO:0000256" key="20">
    <source>
        <dbReference type="ARBA" id="ARBA00047899"/>
    </source>
</evidence>
<dbReference type="InterPro" id="IPR011009">
    <property type="entry name" value="Kinase-like_dom_sf"/>
</dbReference>
<dbReference type="PANTHER" id="PTHR48056:SF63">
    <property type="entry name" value="PROTEIN KINASE DOMAIN-CONTAINING PROTEIN"/>
    <property type="match status" value="1"/>
</dbReference>
<dbReference type="Pfam" id="PF00560">
    <property type="entry name" value="LRR_1"/>
    <property type="match status" value="6"/>
</dbReference>
<accession>A0A2R6RG05</accession>
<keyword evidence="15 22" id="KW-0067">ATP-binding</keyword>
<dbReference type="InterPro" id="IPR000719">
    <property type="entry name" value="Prot_kinase_dom"/>
</dbReference>
<keyword evidence="9" id="KW-0808">Transferase</keyword>
<evidence type="ECO:0000259" key="25">
    <source>
        <dbReference type="PROSITE" id="PS50011"/>
    </source>
</evidence>
<evidence type="ECO:0000256" key="11">
    <source>
        <dbReference type="ARBA" id="ARBA00022729"/>
    </source>
</evidence>
<dbReference type="SMART" id="SM00369">
    <property type="entry name" value="LRR_TYP"/>
    <property type="match status" value="8"/>
</dbReference>
<evidence type="ECO:0000256" key="8">
    <source>
        <dbReference type="ARBA" id="ARBA00022614"/>
    </source>
</evidence>
<dbReference type="PANTHER" id="PTHR48056">
    <property type="entry name" value="LRR RECEPTOR-LIKE SERINE/THREONINE-PROTEIN KINASE-RELATED"/>
    <property type="match status" value="1"/>
</dbReference>
<dbReference type="EMBL" id="NKQK01000006">
    <property type="protein sequence ID" value="PSS28947.1"/>
    <property type="molecule type" value="Genomic_DNA"/>
</dbReference>
<evidence type="ECO:0000256" key="22">
    <source>
        <dbReference type="PROSITE-ProRule" id="PRU10141"/>
    </source>
</evidence>
<dbReference type="EC" id="2.7.11.1" evidence="3"/>
<dbReference type="SUPFAM" id="SSF56112">
    <property type="entry name" value="Protein kinase-like (PK-like)"/>
    <property type="match status" value="1"/>
</dbReference>
<evidence type="ECO:0000256" key="15">
    <source>
        <dbReference type="ARBA" id="ARBA00022840"/>
    </source>
</evidence>
<feature type="transmembrane region" description="Helical" evidence="23">
    <location>
        <begin position="731"/>
        <end position="754"/>
    </location>
</feature>
<evidence type="ECO:0000256" key="1">
    <source>
        <dbReference type="ARBA" id="ARBA00004251"/>
    </source>
</evidence>
<evidence type="ECO:0000256" key="6">
    <source>
        <dbReference type="ARBA" id="ARBA00022527"/>
    </source>
</evidence>
<dbReference type="Gene3D" id="3.80.10.10">
    <property type="entry name" value="Ribonuclease Inhibitor"/>
    <property type="match status" value="5"/>
</dbReference>
<dbReference type="InParanoid" id="A0A2R6RG05"/>
<keyword evidence="11 24" id="KW-0732">Signal</keyword>
<protein>
    <recommendedName>
        <fullName evidence="3">non-specific serine/threonine protein kinase</fullName>
        <ecNumber evidence="3">2.7.11.1</ecNumber>
    </recommendedName>
</protein>
<name>A0A2R6RG05_ACTCC</name>
<dbReference type="Proteomes" id="UP000241394">
    <property type="component" value="Chromosome LG6"/>
</dbReference>
<reference evidence="27" key="2">
    <citation type="journal article" date="2018" name="BMC Genomics">
        <title>A manually annotated Actinidia chinensis var. chinensis (kiwifruit) genome highlights the challenges associated with draft genomes and gene prediction in plants.</title>
        <authorList>
            <person name="Pilkington S.M."/>
            <person name="Crowhurst R."/>
            <person name="Hilario E."/>
            <person name="Nardozza S."/>
            <person name="Fraser L."/>
            <person name="Peng Y."/>
            <person name="Gunaseelan K."/>
            <person name="Simpson R."/>
            <person name="Tahir J."/>
            <person name="Deroles S.C."/>
            <person name="Templeton K."/>
            <person name="Luo Z."/>
            <person name="Davy M."/>
            <person name="Cheng C."/>
            <person name="McNeilage M."/>
            <person name="Scaglione D."/>
            <person name="Liu Y."/>
            <person name="Zhang Q."/>
            <person name="Datson P."/>
            <person name="De Silva N."/>
            <person name="Gardiner S.E."/>
            <person name="Bassett H."/>
            <person name="Chagne D."/>
            <person name="McCallum J."/>
            <person name="Dzierzon H."/>
            <person name="Deng C."/>
            <person name="Wang Y.Y."/>
            <person name="Barron L."/>
            <person name="Manako K."/>
            <person name="Bowen J."/>
            <person name="Foster T.M."/>
            <person name="Erridge Z.A."/>
            <person name="Tiffin H."/>
            <person name="Waite C.N."/>
            <person name="Davies K.M."/>
            <person name="Grierson E.P."/>
            <person name="Laing W.A."/>
            <person name="Kirk R."/>
            <person name="Chen X."/>
            <person name="Wood M."/>
            <person name="Montefiori M."/>
            <person name="Brummell D.A."/>
            <person name="Schwinn K.E."/>
            <person name="Catanach A."/>
            <person name="Fullerton C."/>
            <person name="Li D."/>
            <person name="Meiyalaghan S."/>
            <person name="Nieuwenhuizen N."/>
            <person name="Read N."/>
            <person name="Prakash R."/>
            <person name="Hunter D."/>
            <person name="Zhang H."/>
            <person name="McKenzie M."/>
            <person name="Knabel M."/>
            <person name="Harris A."/>
            <person name="Allan A.C."/>
            <person name="Gleave A."/>
            <person name="Chen A."/>
            <person name="Janssen B.J."/>
            <person name="Plunkett B."/>
            <person name="Ampomah-Dwamena C."/>
            <person name="Voogd C."/>
            <person name="Leif D."/>
            <person name="Lafferty D."/>
            <person name="Souleyre E.J.F."/>
            <person name="Varkonyi-Gasic E."/>
            <person name="Gambi F."/>
            <person name="Hanley J."/>
            <person name="Yao J.L."/>
            <person name="Cheung J."/>
            <person name="David K.M."/>
            <person name="Warren B."/>
            <person name="Marsh K."/>
            <person name="Snowden K.C."/>
            <person name="Lin-Wang K."/>
            <person name="Brian L."/>
            <person name="Martinez-Sanchez M."/>
            <person name="Wang M."/>
            <person name="Ileperuma N."/>
            <person name="Macnee N."/>
            <person name="Campin R."/>
            <person name="McAtee P."/>
            <person name="Drummond R.S.M."/>
            <person name="Espley R.V."/>
            <person name="Ireland H.S."/>
            <person name="Wu R."/>
            <person name="Atkinson R.G."/>
            <person name="Karunairetnam S."/>
            <person name="Bulley S."/>
            <person name="Chunkath S."/>
            <person name="Hanley Z."/>
            <person name="Storey R."/>
            <person name="Thrimawithana A.H."/>
            <person name="Thomson S."/>
            <person name="David C."/>
            <person name="Testolin R."/>
            <person name="Huang H."/>
            <person name="Hellens R.P."/>
            <person name="Schaffer R.J."/>
        </authorList>
    </citation>
    <scope>NUCLEOTIDE SEQUENCE [LARGE SCALE GENOMIC DNA]</scope>
    <source>
        <strain evidence="27">cv. Red5</strain>
    </source>
</reference>
<evidence type="ECO:0000256" key="5">
    <source>
        <dbReference type="ARBA" id="ARBA00022475"/>
    </source>
</evidence>
<dbReference type="FunFam" id="1.10.510.10:FF:000192">
    <property type="entry name" value="LRR receptor-like serine/threonine-protein kinase RPK2"/>
    <property type="match status" value="1"/>
</dbReference>
<dbReference type="FunFam" id="3.30.200.20:FF:000260">
    <property type="entry name" value="LRR receptor-like serine/threonine-protein kinase RPK2"/>
    <property type="match status" value="1"/>
</dbReference>
<evidence type="ECO:0000256" key="14">
    <source>
        <dbReference type="ARBA" id="ARBA00022777"/>
    </source>
</evidence>
<keyword evidence="16 23" id="KW-1133">Transmembrane helix</keyword>
<dbReference type="Gene3D" id="3.30.200.20">
    <property type="entry name" value="Phosphorylase Kinase, domain 1"/>
    <property type="match status" value="1"/>
</dbReference>
<evidence type="ECO:0000256" key="16">
    <source>
        <dbReference type="ARBA" id="ARBA00022989"/>
    </source>
</evidence>
<dbReference type="Gene3D" id="1.10.510.10">
    <property type="entry name" value="Transferase(Phosphotransferase) domain 1"/>
    <property type="match status" value="1"/>
</dbReference>
<dbReference type="InterPro" id="IPR001611">
    <property type="entry name" value="Leu-rich_rpt"/>
</dbReference>
<evidence type="ECO:0000256" key="23">
    <source>
        <dbReference type="SAM" id="Phobius"/>
    </source>
</evidence>
<dbReference type="Gramene" id="PSS28947">
    <property type="protein sequence ID" value="PSS28947"/>
    <property type="gene ID" value="CEY00_Acc06407"/>
</dbReference>
<dbReference type="GO" id="GO:0005524">
    <property type="term" value="F:ATP binding"/>
    <property type="evidence" value="ECO:0007669"/>
    <property type="project" value="UniProtKB-UniRule"/>
</dbReference>
<evidence type="ECO:0000256" key="24">
    <source>
        <dbReference type="SAM" id="SignalP"/>
    </source>
</evidence>
<dbReference type="GO" id="GO:0051707">
    <property type="term" value="P:response to other organism"/>
    <property type="evidence" value="ECO:0007669"/>
    <property type="project" value="UniProtKB-ARBA"/>
</dbReference>
<keyword evidence="4" id="KW-0217">Developmental protein</keyword>
<keyword evidence="19" id="KW-0325">Glycoprotein</keyword>
<evidence type="ECO:0000256" key="13">
    <source>
        <dbReference type="ARBA" id="ARBA00022741"/>
    </source>
</evidence>
<dbReference type="SMART" id="SM00220">
    <property type="entry name" value="S_TKc"/>
    <property type="match status" value="1"/>
</dbReference>
<evidence type="ECO:0000256" key="2">
    <source>
        <dbReference type="ARBA" id="ARBA00008684"/>
    </source>
</evidence>
<evidence type="ECO:0000256" key="21">
    <source>
        <dbReference type="ARBA" id="ARBA00048679"/>
    </source>
</evidence>
<feature type="signal peptide" evidence="24">
    <location>
        <begin position="1"/>
        <end position="28"/>
    </location>
</feature>
<evidence type="ECO:0000256" key="18">
    <source>
        <dbReference type="ARBA" id="ARBA00023170"/>
    </source>
</evidence>
<keyword evidence="14 26" id="KW-0418">Kinase</keyword>
<dbReference type="GO" id="GO:0006952">
    <property type="term" value="P:defense response"/>
    <property type="evidence" value="ECO:0007669"/>
    <property type="project" value="UniProtKB-ARBA"/>
</dbReference>
<dbReference type="OMA" id="SRIGVIC"/>
<dbReference type="AlphaFoldDB" id="A0A2R6RG05"/>
<comment type="catalytic activity">
    <reaction evidence="20">
        <text>L-threonyl-[protein] + ATP = O-phospho-L-threonyl-[protein] + ADP + H(+)</text>
        <dbReference type="Rhea" id="RHEA:46608"/>
        <dbReference type="Rhea" id="RHEA-COMP:11060"/>
        <dbReference type="Rhea" id="RHEA-COMP:11605"/>
        <dbReference type="ChEBI" id="CHEBI:15378"/>
        <dbReference type="ChEBI" id="CHEBI:30013"/>
        <dbReference type="ChEBI" id="CHEBI:30616"/>
        <dbReference type="ChEBI" id="CHEBI:61977"/>
        <dbReference type="ChEBI" id="CHEBI:456216"/>
        <dbReference type="EC" id="2.7.11.1"/>
    </reaction>
</comment>
<dbReference type="Pfam" id="PF08263">
    <property type="entry name" value="LRRNT_2"/>
    <property type="match status" value="1"/>
</dbReference>
<evidence type="ECO:0000256" key="19">
    <source>
        <dbReference type="ARBA" id="ARBA00023180"/>
    </source>
</evidence>
<dbReference type="GO" id="GO:0004674">
    <property type="term" value="F:protein serine/threonine kinase activity"/>
    <property type="evidence" value="ECO:0007669"/>
    <property type="project" value="UniProtKB-KW"/>
</dbReference>
<evidence type="ECO:0000256" key="7">
    <source>
        <dbReference type="ARBA" id="ARBA00022553"/>
    </source>
</evidence>
<proteinExistence type="inferred from homology"/>
<comment type="similarity">
    <text evidence="2">Belongs to the protein kinase superfamily. Ser/Thr protein kinase family.</text>
</comment>
<dbReference type="PROSITE" id="PS00107">
    <property type="entry name" value="PROTEIN_KINASE_ATP"/>
    <property type="match status" value="1"/>
</dbReference>
<sequence length="1075" mass="117174">MQKQSQIIETRSLFSLIFLLCCCCLVSGKIFPEKLALLEFKESVSDPNGLLSSWRLDGFNHCYWFGVQCGSNSRVFAIRIAGDGRDGGKDSLAPYCSKYALFPFYGFGIRRNCSGRNGKLGGRLSPVIGKLTELRVLSLPFNEIGGEIPSEIWGLSNLEVLDLEGNSISGYFPWEFGGLRKLRVLNLGLNRISGGIPASLSQCGGLRILNLAGNEVNGTIPKFIGSFSGLRGLYLSSNRLNGPVPDVFGNNCRHLEHVDLSGNFINDEIPRSLGSCSRLRTLLLFSNLFSGAIPHELGRLRRLEVLDVSRNNLHGPIPPELGNCVELSVLVLSNLFDSSNPRGDEPLGAPSSATDEFNYFEGSIPMKQTLLPKLKIIWAPNVNLQGKFPRKWIQCETLEIVNLAQNLFTGEISGVFEGCKNLQFLNLSSNRLSGKLDEKLLVPCMAIFDVSGNRMSGPIPSFNNAACSHIPSMDSDTPQSHNPFFAYLSFFTYKTSIENSFPFMDVNLVMIHNFAGNKFTGPIPVLPITPERSEKKINYAFLAGDNKLSGPLFGKLSGNCDRLAGMVVNISNNRIYDSFPSDIGLLCRSLIFFDASENDISGSMPQSIGELKSLVLLDLSGNKLNGLIPHGLANLRNLTVLLLNNNTLSGQIPTGLPNLPSLTTFNVSFNNLSGPLSSNSRAINCSSMLGNPLLPSCPLVSFSVPPPNLYAAPPSEINSENGKNGLSSIQIASIIAASLVAVVLLALAVLLCYVRKWMSDSRVQVSELSDTGEITVFNDIGVSLTYESVVQATGNFNANNCIGHGGFGSTYKAEIYPGTLLAVKRLTVERCQGVPQFHAETRTLGRIRHPNLITLIGYHASEAEIFLIYNYLPGGNLKKFILERAQRGVGLGILHKIALDIARALAYLHNQCNPRIIHRDVKPSNVLLDNDLNAYLSDFGLSRLLGTSETHATTGVAGTFGYVAPEYALTCRVSEKADVYSYGVMLLELVSDKRALDPSFSVHGDGFNIVSWASMLQQQGQEQDIFATNLWDAGPCDSLMGMLDLAIICTVDSPSTRPTMMQVVQKLRQLRPPSN</sequence>
<dbReference type="GO" id="GO:0009414">
    <property type="term" value="P:response to water deprivation"/>
    <property type="evidence" value="ECO:0007669"/>
    <property type="project" value="UniProtKB-ARBA"/>
</dbReference>
<dbReference type="GO" id="GO:0009409">
    <property type="term" value="P:response to cold"/>
    <property type="evidence" value="ECO:0007669"/>
    <property type="project" value="UniProtKB-ARBA"/>
</dbReference>
<dbReference type="OrthoDB" id="1896041at2759"/>
<keyword evidence="18 26" id="KW-0675">Receptor</keyword>
<dbReference type="InterPro" id="IPR013210">
    <property type="entry name" value="LRR_N_plant-typ"/>
</dbReference>
<dbReference type="InterPro" id="IPR050647">
    <property type="entry name" value="Plant_LRR-RLKs"/>
</dbReference>
<comment type="catalytic activity">
    <reaction evidence="21">
        <text>L-seryl-[protein] + ATP = O-phospho-L-seryl-[protein] + ADP + H(+)</text>
        <dbReference type="Rhea" id="RHEA:17989"/>
        <dbReference type="Rhea" id="RHEA-COMP:9863"/>
        <dbReference type="Rhea" id="RHEA-COMP:11604"/>
        <dbReference type="ChEBI" id="CHEBI:15378"/>
        <dbReference type="ChEBI" id="CHEBI:29999"/>
        <dbReference type="ChEBI" id="CHEBI:30616"/>
        <dbReference type="ChEBI" id="CHEBI:83421"/>
        <dbReference type="ChEBI" id="CHEBI:456216"/>
        <dbReference type="EC" id="2.7.11.1"/>
    </reaction>
</comment>
<keyword evidence="17 23" id="KW-0472">Membrane</keyword>
<feature type="chain" id="PRO_5015343761" description="non-specific serine/threonine protein kinase" evidence="24">
    <location>
        <begin position="29"/>
        <end position="1075"/>
    </location>
</feature>
<dbReference type="FunFam" id="3.80.10.10:FF:000041">
    <property type="entry name" value="LRR receptor-like serine/threonine-protein kinase ERECTA"/>
    <property type="match status" value="1"/>
</dbReference>
<dbReference type="SUPFAM" id="SSF52058">
    <property type="entry name" value="L domain-like"/>
    <property type="match status" value="2"/>
</dbReference>
<evidence type="ECO:0000256" key="4">
    <source>
        <dbReference type="ARBA" id="ARBA00022473"/>
    </source>
</evidence>
<keyword evidence="12" id="KW-0677">Repeat</keyword>
<keyword evidence="13 22" id="KW-0547">Nucleotide-binding</keyword>